<feature type="domain" description="NAD(P)-binding" evidence="1">
    <location>
        <begin position="8"/>
        <end position="192"/>
    </location>
</feature>
<organism evidence="2 3">
    <name type="scientific">Microbacterium pseudoresistens</name>
    <dbReference type="NCBI Taxonomy" id="640634"/>
    <lineage>
        <taxon>Bacteria</taxon>
        <taxon>Bacillati</taxon>
        <taxon>Actinomycetota</taxon>
        <taxon>Actinomycetes</taxon>
        <taxon>Micrococcales</taxon>
        <taxon>Microbacteriaceae</taxon>
        <taxon>Microbacterium</taxon>
    </lineage>
</organism>
<sequence length="214" mass="22405">MARILIIGGHGKIALLTAPLLAARGDEVSALIRNRAHADDVRAADAEPVVFDVEQEGADALREVIAGHHAVVWSAGAGGGDPQRTRAVDFEAAVRAMDAAGAAGVARFVMVSYFRSKTNHGVDPSDGFFAYAEAKAAADEHLRASDLQWTVLGPSRLTDAEPTGLIDATAATSGEVSRANVALVIAETLRMPDTIGRTIRFNDGERPVAEALAL</sequence>
<dbReference type="SUPFAM" id="SSF51735">
    <property type="entry name" value="NAD(P)-binding Rossmann-fold domains"/>
    <property type="match status" value="1"/>
</dbReference>
<accession>A0A7Y9ESV8</accession>
<gene>
    <name evidence="2" type="ORF">BKA02_000379</name>
</gene>
<dbReference type="PANTHER" id="PTHR15020:SF50">
    <property type="entry name" value="UPF0659 PROTEIN YMR090W"/>
    <property type="match status" value="1"/>
</dbReference>
<evidence type="ECO:0000259" key="1">
    <source>
        <dbReference type="Pfam" id="PF13460"/>
    </source>
</evidence>
<dbReference type="AlphaFoldDB" id="A0A7Y9ESV8"/>
<dbReference type="Pfam" id="PF13460">
    <property type="entry name" value="NAD_binding_10"/>
    <property type="match status" value="1"/>
</dbReference>
<comment type="caution">
    <text evidence="2">The sequence shown here is derived from an EMBL/GenBank/DDBJ whole genome shotgun (WGS) entry which is preliminary data.</text>
</comment>
<dbReference type="Gene3D" id="3.40.50.720">
    <property type="entry name" value="NAD(P)-binding Rossmann-like Domain"/>
    <property type="match status" value="1"/>
</dbReference>
<dbReference type="InterPro" id="IPR016040">
    <property type="entry name" value="NAD(P)-bd_dom"/>
</dbReference>
<dbReference type="InterPro" id="IPR036291">
    <property type="entry name" value="NAD(P)-bd_dom_sf"/>
</dbReference>
<proteinExistence type="predicted"/>
<dbReference type="Proteomes" id="UP000552045">
    <property type="component" value="Unassembled WGS sequence"/>
</dbReference>
<reference evidence="2 3" key="1">
    <citation type="submission" date="2020-07" db="EMBL/GenBank/DDBJ databases">
        <title>Sequencing the genomes of 1000 actinobacteria strains.</title>
        <authorList>
            <person name="Klenk H.-P."/>
        </authorList>
    </citation>
    <scope>NUCLEOTIDE SEQUENCE [LARGE SCALE GENOMIC DNA]</scope>
    <source>
        <strain evidence="2 3">DSM 22185</strain>
    </source>
</reference>
<dbReference type="RefSeq" id="WP_179430762.1">
    <property type="nucleotide sequence ID" value="NZ_BAABLC010000003.1"/>
</dbReference>
<evidence type="ECO:0000313" key="3">
    <source>
        <dbReference type="Proteomes" id="UP000552045"/>
    </source>
</evidence>
<evidence type="ECO:0000313" key="2">
    <source>
        <dbReference type="EMBL" id="NYD53324.1"/>
    </source>
</evidence>
<dbReference type="PANTHER" id="PTHR15020">
    <property type="entry name" value="FLAVIN REDUCTASE-RELATED"/>
    <property type="match status" value="1"/>
</dbReference>
<keyword evidence="3" id="KW-1185">Reference proteome</keyword>
<protein>
    <submittedName>
        <fullName evidence="2">Uncharacterized protein YbjT (DUF2867 family)</fullName>
    </submittedName>
</protein>
<dbReference type="EMBL" id="JACCBH010000001">
    <property type="protein sequence ID" value="NYD53324.1"/>
    <property type="molecule type" value="Genomic_DNA"/>
</dbReference>
<name>A0A7Y9ESV8_9MICO</name>